<feature type="compositionally biased region" description="Basic and acidic residues" evidence="10">
    <location>
        <begin position="620"/>
        <end position="633"/>
    </location>
</feature>
<gene>
    <name evidence="13" type="ORF">BaRGS_00029608</name>
</gene>
<evidence type="ECO:0000256" key="10">
    <source>
        <dbReference type="SAM" id="MobiDB-lite"/>
    </source>
</evidence>
<dbReference type="AlphaFoldDB" id="A0ABD0JVR3"/>
<accession>A0ABD0JVR3</accession>
<evidence type="ECO:0000256" key="1">
    <source>
        <dbReference type="ARBA" id="ARBA00004141"/>
    </source>
</evidence>
<evidence type="ECO:0000256" key="2">
    <source>
        <dbReference type="ARBA" id="ARBA00004245"/>
    </source>
</evidence>
<proteinExistence type="inferred from homology"/>
<evidence type="ECO:0000313" key="13">
    <source>
        <dbReference type="EMBL" id="KAK7479167.1"/>
    </source>
</evidence>
<evidence type="ECO:0000256" key="8">
    <source>
        <dbReference type="ARBA" id="ARBA00023180"/>
    </source>
</evidence>
<feature type="domain" description="GAR" evidence="12">
    <location>
        <begin position="519"/>
        <end position="604"/>
    </location>
</feature>
<dbReference type="SUPFAM" id="SSF143575">
    <property type="entry name" value="GAS2 domain-like"/>
    <property type="match status" value="2"/>
</dbReference>
<feature type="region of interest" description="Disordered" evidence="10">
    <location>
        <begin position="444"/>
        <end position="547"/>
    </location>
</feature>
<dbReference type="InterPro" id="IPR036534">
    <property type="entry name" value="GAR_dom_sf"/>
</dbReference>
<dbReference type="PANTHER" id="PTHR22730:SF1">
    <property type="entry name" value="PROMININ-LIKE PROTEIN"/>
    <property type="match status" value="1"/>
</dbReference>
<feature type="compositionally biased region" description="Basic and acidic residues" evidence="10">
    <location>
        <begin position="495"/>
        <end position="510"/>
    </location>
</feature>
<keyword evidence="14" id="KW-1185">Reference proteome</keyword>
<sequence length="652" mass="72535">KGLSDLDAMKAGLLDLENRTSVDIRESMANAIAGATEKRIEYGKAKVKSTYKLSDIQKDDIQPILEIIEKSKLKKTLDDNKGGVERKVQQYIDMAMPFSGYSWNIGYTGAALLLVVGVLLMAGVALGYFFGSADAPPQDRSIQSDVGGTLIFVAVFLAFVCGPALMLLTTSMFTTGSVSERYICQGFARLGRLEQYRDAIDVFGPVSLKAIPVKLPQTTVYIRLARAMSSCRKGSTLYRVVGAHEIIRGILDKLAKQKTDLNITKQIEFGFMAAELADVNINNELGHLDGIYDVTTNLSTMGDIEKDVNNITLTGEDMKTALSALRNDIFKSFRWLREDTRRIMTDLEEHVTKCTPIYYVFRAIYLEFLCSGIIDALACKCQEYIALHGDDIYDADGERVDVRLEPGKHFVVRVGGGWMLFEDFLEKHTQEPLVMTTMERATPSAIEEWDRARDLSPPSRQGRGKTEPKPPFDANEGYVIMKYGQRSPILPGSVPEDRPQEAEGRRESGTRRASSPLGSTPESRTQEAQGGRQSPTPRPSTVQGKKADAVCRCQELVDQLNIDIRNADGEKVITQLQEGSHLTVKVGGGWETLEDYVKHSVPLQMVAVPRRNRYSSMSEDDSRGPPSPERKDEEEFEGYLLVKSKRKPTSPR</sequence>
<evidence type="ECO:0000256" key="5">
    <source>
        <dbReference type="ARBA" id="ARBA00022692"/>
    </source>
</evidence>
<keyword evidence="5 11" id="KW-0812">Transmembrane</keyword>
<dbReference type="InterPro" id="IPR003108">
    <property type="entry name" value="GAR_dom"/>
</dbReference>
<keyword evidence="7 11" id="KW-0472">Membrane</keyword>
<evidence type="ECO:0000313" key="14">
    <source>
        <dbReference type="Proteomes" id="UP001519460"/>
    </source>
</evidence>
<comment type="similarity">
    <text evidence="3">Belongs to the prominin family.</text>
</comment>
<comment type="caution">
    <text evidence="13">The sequence shown here is derived from an EMBL/GenBank/DDBJ whole genome shotgun (WGS) entry which is preliminary data.</text>
</comment>
<evidence type="ECO:0000256" key="6">
    <source>
        <dbReference type="ARBA" id="ARBA00022989"/>
    </source>
</evidence>
<evidence type="ECO:0000256" key="4">
    <source>
        <dbReference type="ARBA" id="ARBA00022490"/>
    </source>
</evidence>
<feature type="compositionally biased region" description="Polar residues" evidence="10">
    <location>
        <begin position="511"/>
        <end position="543"/>
    </location>
</feature>
<dbReference type="Proteomes" id="UP001519460">
    <property type="component" value="Unassembled WGS sequence"/>
</dbReference>
<comment type="subcellular location">
    <subcellularLocation>
        <location evidence="2">Cytoplasm</location>
        <location evidence="2">Cytoskeleton</location>
    </subcellularLocation>
    <subcellularLocation>
        <location evidence="1">Membrane</location>
        <topology evidence="1">Multi-pass membrane protein</topology>
    </subcellularLocation>
</comment>
<name>A0ABD0JVR3_9CAEN</name>
<dbReference type="EMBL" id="JACVVK020000309">
    <property type="protein sequence ID" value="KAK7479167.1"/>
    <property type="molecule type" value="Genomic_DNA"/>
</dbReference>
<feature type="compositionally biased region" description="Basic residues" evidence="10">
    <location>
        <begin position="643"/>
        <end position="652"/>
    </location>
</feature>
<feature type="non-terminal residue" evidence="13">
    <location>
        <position position="1"/>
    </location>
</feature>
<dbReference type="Pfam" id="PF05478">
    <property type="entry name" value="Prominin"/>
    <property type="match status" value="1"/>
</dbReference>
<dbReference type="Gene3D" id="3.30.920.20">
    <property type="entry name" value="Gas2-like domain"/>
    <property type="match status" value="2"/>
</dbReference>
<dbReference type="InterPro" id="IPR008795">
    <property type="entry name" value="Prominin"/>
</dbReference>
<protein>
    <recommendedName>
        <fullName evidence="12">GAR domain-containing protein</fullName>
    </recommendedName>
</protein>
<reference evidence="13 14" key="1">
    <citation type="journal article" date="2023" name="Sci. Data">
        <title>Genome assembly of the Korean intertidal mud-creeper Batillaria attramentaria.</title>
        <authorList>
            <person name="Patra A.K."/>
            <person name="Ho P.T."/>
            <person name="Jun S."/>
            <person name="Lee S.J."/>
            <person name="Kim Y."/>
            <person name="Won Y.J."/>
        </authorList>
    </citation>
    <scope>NUCLEOTIDE SEQUENCE [LARGE SCALE GENOMIC DNA]</scope>
    <source>
        <strain evidence="13">Wonlab-2016</strain>
    </source>
</reference>
<evidence type="ECO:0000256" key="3">
    <source>
        <dbReference type="ARBA" id="ARBA00006058"/>
    </source>
</evidence>
<feature type="transmembrane region" description="Helical" evidence="11">
    <location>
        <begin position="105"/>
        <end position="130"/>
    </location>
</feature>
<keyword evidence="9" id="KW-0206">Cytoskeleton</keyword>
<keyword evidence="6 11" id="KW-1133">Transmembrane helix</keyword>
<keyword evidence="4" id="KW-0963">Cytoplasm</keyword>
<organism evidence="13 14">
    <name type="scientific">Batillaria attramentaria</name>
    <dbReference type="NCBI Taxonomy" id="370345"/>
    <lineage>
        <taxon>Eukaryota</taxon>
        <taxon>Metazoa</taxon>
        <taxon>Spiralia</taxon>
        <taxon>Lophotrochozoa</taxon>
        <taxon>Mollusca</taxon>
        <taxon>Gastropoda</taxon>
        <taxon>Caenogastropoda</taxon>
        <taxon>Sorbeoconcha</taxon>
        <taxon>Cerithioidea</taxon>
        <taxon>Batillariidae</taxon>
        <taxon>Batillaria</taxon>
    </lineage>
</organism>
<keyword evidence="8" id="KW-0325">Glycoprotein</keyword>
<feature type="transmembrane region" description="Helical" evidence="11">
    <location>
        <begin position="150"/>
        <end position="173"/>
    </location>
</feature>
<evidence type="ECO:0000256" key="11">
    <source>
        <dbReference type="SAM" id="Phobius"/>
    </source>
</evidence>
<evidence type="ECO:0000259" key="12">
    <source>
        <dbReference type="PROSITE" id="PS51460"/>
    </source>
</evidence>
<feature type="region of interest" description="Disordered" evidence="10">
    <location>
        <begin position="611"/>
        <end position="652"/>
    </location>
</feature>
<dbReference type="GO" id="GO:0016020">
    <property type="term" value="C:membrane"/>
    <property type="evidence" value="ECO:0007669"/>
    <property type="project" value="UniProtKB-SubCell"/>
</dbReference>
<dbReference type="Pfam" id="PF02187">
    <property type="entry name" value="GAS2"/>
    <property type="match status" value="2"/>
</dbReference>
<evidence type="ECO:0000256" key="7">
    <source>
        <dbReference type="ARBA" id="ARBA00023136"/>
    </source>
</evidence>
<dbReference type="PROSITE" id="PS51460">
    <property type="entry name" value="GAR"/>
    <property type="match status" value="1"/>
</dbReference>
<evidence type="ECO:0000256" key="9">
    <source>
        <dbReference type="ARBA" id="ARBA00023212"/>
    </source>
</evidence>
<dbReference type="GO" id="GO:0005856">
    <property type="term" value="C:cytoskeleton"/>
    <property type="evidence" value="ECO:0007669"/>
    <property type="project" value="UniProtKB-SubCell"/>
</dbReference>
<dbReference type="PANTHER" id="PTHR22730">
    <property type="entry name" value="PROMININ PROM PROTEIN"/>
    <property type="match status" value="1"/>
</dbReference>